<evidence type="ECO:0000259" key="11">
    <source>
        <dbReference type="Pfam" id="PF12626"/>
    </source>
</evidence>
<keyword evidence="5 7" id="KW-0694">RNA-binding</keyword>
<evidence type="ECO:0000256" key="3">
    <source>
        <dbReference type="ARBA" id="ARBA00022741"/>
    </source>
</evidence>
<evidence type="ECO:0000256" key="9">
    <source>
        <dbReference type="SAM" id="MobiDB-lite"/>
    </source>
</evidence>
<dbReference type="Gene3D" id="3.30.460.10">
    <property type="entry name" value="Beta Polymerase, domain 2"/>
    <property type="match status" value="1"/>
</dbReference>
<accession>V9HM36</accession>
<dbReference type="GO" id="GO:0043633">
    <property type="term" value="P:polyadenylation-dependent RNA catabolic process"/>
    <property type="evidence" value="ECO:0007669"/>
    <property type="project" value="InterPro"/>
</dbReference>
<feature type="region of interest" description="Disordered" evidence="9">
    <location>
        <begin position="406"/>
        <end position="436"/>
    </location>
</feature>
<feature type="active site" evidence="7">
    <location>
        <position position="139"/>
    </location>
</feature>
<dbReference type="STRING" id="641147.HMPREF9021_01123"/>
<dbReference type="GO" id="GO:0003723">
    <property type="term" value="F:RNA binding"/>
    <property type="evidence" value="ECO:0007669"/>
    <property type="project" value="UniProtKB-UniRule"/>
</dbReference>
<dbReference type="RefSeq" id="WP_002641803.1">
    <property type="nucleotide sequence ID" value="NZ_CP019448.1"/>
</dbReference>
<dbReference type="AlphaFoldDB" id="V9HM36"/>
<dbReference type="eggNOG" id="COG0617">
    <property type="taxonomic scope" value="Bacteria"/>
</dbReference>
<dbReference type="Pfam" id="PF12627">
    <property type="entry name" value="PolyA_pol_RNAbd"/>
    <property type="match status" value="1"/>
</dbReference>
<comment type="function">
    <text evidence="7">Adds poly(A) tail to the 3' end of many RNAs, which usually targets these RNAs for decay. Plays a significant role in the global control of gene expression, through influencing the rate of transcript degradation, and in the general RNA quality control.</text>
</comment>
<keyword evidence="2 7" id="KW-0808">Transferase</keyword>
<feature type="active site" evidence="7">
    <location>
        <position position="66"/>
    </location>
</feature>
<sequence length="436" mass="50563">MLKKMIGTVFKRRQKNNFPCQNHAIRLDLPPTFAEDVIKKLVKEGFEAYLVGGAVRDSLLGVAPKDFDVATNARPEQVEKLFRRSRIIGRRFPIVHVMSGKETVEVSTFRSGKTRQNANGRIVKDNGYGTLEQDAMRRDFTCNALYYDVIRHKIIDFHDGMNDIRHKKLVMIGEPAERYQEDPVRILRAIRLSGKLNFQIDENTAEPIASHAHLLQNEPVSRLFDELMKILFSGHAQGCLQQLQNLNINAPIHPLLTALQQNHNQMIIKSLRQTDQRLQKGKSVSMGFILAALFWGELKPYWQNAMARGQNTVAAMQAAINELRDELEHGWGVPQRYSITMREIWAMQPHFELRRGTRPFRLLKQARFRAAYDFLLIRSEFGEVSRELANWWTTFQYANEVTRNKMVTEQNNAPKSPNERKRKPRKRKPKNHDVIE</sequence>
<evidence type="ECO:0000256" key="8">
    <source>
        <dbReference type="RuleBase" id="RU003953"/>
    </source>
</evidence>
<reference evidence="13 14" key="1">
    <citation type="submission" date="2010-03" db="EMBL/GenBank/DDBJ databases">
        <authorList>
            <consortium name="The Broad Institute Genome Sequencing Platform"/>
            <person name="Ward D."/>
            <person name="Earl A."/>
            <person name="Feldgarden M."/>
            <person name="Gevers D."/>
            <person name="Young S."/>
            <person name="Zeng Q."/>
            <person name="Koehrsen M."/>
            <person name="Alvarado L."/>
            <person name="Berlin A.M."/>
            <person name="Borenstein D."/>
            <person name="Chapman S.B."/>
            <person name="Chen Z."/>
            <person name="Engels R."/>
            <person name="Freedman E."/>
            <person name="Gellesch M."/>
            <person name="Goldberg J."/>
            <person name="Griggs A."/>
            <person name="Gujja S."/>
            <person name="Heilman E.R."/>
            <person name="Heiman D.I."/>
            <person name="Hepburn T.A."/>
            <person name="Howarth C."/>
            <person name="Jen D."/>
            <person name="Larson L."/>
            <person name="Mehta T."/>
            <person name="Park D."/>
            <person name="Pearson M."/>
            <person name="Richards J."/>
            <person name="Roberts A."/>
            <person name="Saif S."/>
            <person name="Shea T.D."/>
            <person name="Shenoy N."/>
            <person name="Sisk P."/>
            <person name="Stolte C."/>
            <person name="Sykes S.N."/>
            <person name="Walk T."/>
            <person name="White J."/>
            <person name="Yandava C."/>
            <person name="Izard J."/>
            <person name="Baranova O.V."/>
            <person name="Blanton J.M."/>
            <person name="Tanner A.C."/>
            <person name="Dewhirst F."/>
            <person name="Haas B."/>
            <person name="Nusbaum C."/>
            <person name="Birren B."/>
        </authorList>
    </citation>
    <scope>NUCLEOTIDE SEQUENCE [LARGE SCALE GENOMIC DNA]</scope>
    <source>
        <strain evidence="13 14">ATCC 29453</strain>
    </source>
</reference>
<dbReference type="InterPro" id="IPR025866">
    <property type="entry name" value="PolyA_pol_arg_C_dom"/>
</dbReference>
<dbReference type="InterPro" id="IPR032828">
    <property type="entry name" value="PolyA_RNA-bd"/>
</dbReference>
<evidence type="ECO:0000256" key="6">
    <source>
        <dbReference type="ARBA" id="ARBA00023163"/>
    </source>
</evidence>
<evidence type="ECO:0000256" key="5">
    <source>
        <dbReference type="ARBA" id="ARBA00022884"/>
    </source>
</evidence>
<evidence type="ECO:0000256" key="2">
    <source>
        <dbReference type="ARBA" id="ARBA00022679"/>
    </source>
</evidence>
<dbReference type="SUPFAM" id="SSF81301">
    <property type="entry name" value="Nucleotidyltransferase"/>
    <property type="match status" value="1"/>
</dbReference>
<dbReference type="Proteomes" id="UP000017813">
    <property type="component" value="Unassembled WGS sequence"/>
</dbReference>
<dbReference type="InterPro" id="IPR002646">
    <property type="entry name" value="PolA_pol_head_dom"/>
</dbReference>
<dbReference type="InterPro" id="IPR010206">
    <property type="entry name" value="PolA_pol_I"/>
</dbReference>
<feature type="domain" description="Polymerase A arginine-rich C-terminal" evidence="11">
    <location>
        <begin position="309"/>
        <end position="427"/>
    </location>
</feature>
<feature type="active site" evidence="7">
    <location>
        <position position="68"/>
    </location>
</feature>
<reference evidence="13 14" key="2">
    <citation type="submission" date="2011-10" db="EMBL/GenBank/DDBJ databases">
        <title>The Genome Sequence of Simonsiella muelleri ATCC 29453.</title>
        <authorList>
            <consortium name="The Broad Institute Genome Sequencing Platform"/>
            <consortium name="The Broad Institute Genome Sequencing Center for Infectious Disease"/>
            <person name="Earl A."/>
            <person name="Ward D."/>
            <person name="Feldgarden M."/>
            <person name="Gevers D."/>
            <person name="Izard J."/>
            <person name="Baranova O.V."/>
            <person name="Blanton J.M."/>
            <person name="Tanner A.C."/>
            <person name="Dewhirst F."/>
            <person name="Young S.K."/>
            <person name="Zeng Q."/>
            <person name="Gargeya S."/>
            <person name="Fitzgerald M."/>
            <person name="Haas B."/>
            <person name="Abouelleil A."/>
            <person name="Alvarado L."/>
            <person name="Arachchi H.M."/>
            <person name="Berlin A."/>
            <person name="Brown A."/>
            <person name="Chapman S.B."/>
            <person name="Chen Z."/>
            <person name="Dunbar C."/>
            <person name="Freedman E."/>
            <person name="Gearin G."/>
            <person name="Goldberg J."/>
            <person name="Griggs A."/>
            <person name="Gujja S."/>
            <person name="Heiman D."/>
            <person name="Howarth C."/>
            <person name="Larson L."/>
            <person name="Lui A."/>
            <person name="MacDonald P.J.P."/>
            <person name="Montmayeur A."/>
            <person name="Murphy C."/>
            <person name="Neiman D."/>
            <person name="Pearson M."/>
            <person name="Priest M."/>
            <person name="Roberts A."/>
            <person name="Saif S."/>
            <person name="Shea T."/>
            <person name="Shenoy N."/>
            <person name="Sisk P."/>
            <person name="Stolte C."/>
            <person name="Sykes S."/>
            <person name="Wortman J."/>
            <person name="Nusbaum C."/>
            <person name="Birren B."/>
        </authorList>
    </citation>
    <scope>NUCLEOTIDE SEQUENCE [LARGE SCALE GENOMIC DNA]</scope>
    <source>
        <strain evidence="13 14">ATCC 29453</strain>
    </source>
</reference>
<feature type="domain" description="Poly A polymerase head" evidence="10">
    <location>
        <begin position="48"/>
        <end position="169"/>
    </location>
</feature>
<keyword evidence="1 7" id="KW-0507">mRNA processing</keyword>
<dbReference type="InterPro" id="IPR043519">
    <property type="entry name" value="NT_sf"/>
</dbReference>
<dbReference type="EC" id="2.7.7.19" evidence="7"/>
<dbReference type="NCBIfam" id="TIGR01942">
    <property type="entry name" value="pcnB"/>
    <property type="match status" value="1"/>
</dbReference>
<proteinExistence type="inferred from homology"/>
<name>V9HM36_9NEIS</name>
<dbReference type="EMBL" id="ADCY02000024">
    <property type="protein sequence ID" value="EFG30895.2"/>
    <property type="molecule type" value="Genomic_DNA"/>
</dbReference>
<dbReference type="Gene3D" id="1.10.3090.10">
    <property type="entry name" value="cca-adding enzyme, domain 2"/>
    <property type="match status" value="1"/>
</dbReference>
<keyword evidence="4 7" id="KW-0067">ATP-binding</keyword>
<dbReference type="CDD" id="cd05398">
    <property type="entry name" value="NT_ClassII-CCAase"/>
    <property type="match status" value="1"/>
</dbReference>
<evidence type="ECO:0000256" key="7">
    <source>
        <dbReference type="HAMAP-Rule" id="MF_00957"/>
    </source>
</evidence>
<comment type="caution">
    <text evidence="13">The sequence shown here is derived from an EMBL/GenBank/DDBJ whole genome shotgun (WGS) entry which is preliminary data.</text>
</comment>
<dbReference type="Pfam" id="PF01743">
    <property type="entry name" value="PolyA_pol"/>
    <property type="match status" value="1"/>
</dbReference>
<dbReference type="HOGENOM" id="CLU_015961_0_0_4"/>
<evidence type="ECO:0000259" key="10">
    <source>
        <dbReference type="Pfam" id="PF01743"/>
    </source>
</evidence>
<keyword evidence="14" id="KW-1185">Reference proteome</keyword>
<protein>
    <recommendedName>
        <fullName evidence="7">Poly(A) polymerase I</fullName>
        <shortName evidence="7">PAP I</shortName>
        <ecNumber evidence="7">2.7.7.19</ecNumber>
    </recommendedName>
</protein>
<keyword evidence="6 7" id="KW-0804">Transcription</keyword>
<dbReference type="OrthoDB" id="9805698at2"/>
<keyword evidence="3 7" id="KW-0547">Nucleotide-binding</keyword>
<comment type="similarity">
    <text evidence="7 8">Belongs to the tRNA nucleotidyltransferase/poly(A) polymerase family.</text>
</comment>
<dbReference type="SUPFAM" id="SSF81891">
    <property type="entry name" value="Poly A polymerase C-terminal region-like"/>
    <property type="match status" value="1"/>
</dbReference>
<dbReference type="GO" id="GO:0006397">
    <property type="term" value="P:mRNA processing"/>
    <property type="evidence" value="ECO:0007669"/>
    <property type="project" value="UniProtKB-KW"/>
</dbReference>
<evidence type="ECO:0000256" key="4">
    <source>
        <dbReference type="ARBA" id="ARBA00022840"/>
    </source>
</evidence>
<comment type="catalytic activity">
    <reaction evidence="7">
        <text>RNA(n) + ATP = RNA(n)-3'-adenine ribonucleotide + diphosphate</text>
        <dbReference type="Rhea" id="RHEA:11332"/>
        <dbReference type="Rhea" id="RHEA-COMP:14527"/>
        <dbReference type="Rhea" id="RHEA-COMP:17347"/>
        <dbReference type="ChEBI" id="CHEBI:30616"/>
        <dbReference type="ChEBI" id="CHEBI:33019"/>
        <dbReference type="ChEBI" id="CHEBI:140395"/>
        <dbReference type="ChEBI" id="CHEBI:173115"/>
        <dbReference type="EC" id="2.7.7.19"/>
    </reaction>
</comment>
<dbReference type="GO" id="GO:0005524">
    <property type="term" value="F:ATP binding"/>
    <property type="evidence" value="ECO:0007669"/>
    <property type="project" value="UniProtKB-UniRule"/>
</dbReference>
<dbReference type="GO" id="GO:1990817">
    <property type="term" value="F:poly(A) RNA polymerase activity"/>
    <property type="evidence" value="ECO:0007669"/>
    <property type="project" value="UniProtKB-UniRule"/>
</dbReference>
<gene>
    <name evidence="7" type="primary">pcnB</name>
    <name evidence="13" type="ORF">HMPREF9021_01123</name>
</gene>
<dbReference type="PANTHER" id="PTHR43051:SF1">
    <property type="entry name" value="POLYNUCLEOTIDE ADENYLYLTRANSFERASE FAMILY PROTEIN"/>
    <property type="match status" value="1"/>
</dbReference>
<organism evidence="13 14">
    <name type="scientific">Simonsiella muelleri ATCC 29453</name>
    <dbReference type="NCBI Taxonomy" id="641147"/>
    <lineage>
        <taxon>Bacteria</taxon>
        <taxon>Pseudomonadati</taxon>
        <taxon>Pseudomonadota</taxon>
        <taxon>Betaproteobacteria</taxon>
        <taxon>Neisseriales</taxon>
        <taxon>Neisseriaceae</taxon>
        <taxon>Simonsiella</taxon>
    </lineage>
</organism>
<dbReference type="PANTHER" id="PTHR43051">
    <property type="entry name" value="POLYNUCLEOTIDE ADENYLYLTRANSFERASE FAMILY PROTEIN"/>
    <property type="match status" value="1"/>
</dbReference>
<dbReference type="InterPro" id="IPR052191">
    <property type="entry name" value="tRNA_ntf/polyA_polymerase_I"/>
</dbReference>
<evidence type="ECO:0000313" key="13">
    <source>
        <dbReference type="EMBL" id="EFG30895.2"/>
    </source>
</evidence>
<dbReference type="HAMAP" id="MF_00957">
    <property type="entry name" value="PolyA_pol"/>
    <property type="match status" value="1"/>
</dbReference>
<evidence type="ECO:0000259" key="12">
    <source>
        <dbReference type="Pfam" id="PF12627"/>
    </source>
</evidence>
<feature type="compositionally biased region" description="Basic residues" evidence="9">
    <location>
        <begin position="420"/>
        <end position="430"/>
    </location>
</feature>
<evidence type="ECO:0000256" key="1">
    <source>
        <dbReference type="ARBA" id="ARBA00022664"/>
    </source>
</evidence>
<dbReference type="Pfam" id="PF12626">
    <property type="entry name" value="PolyA_pol_arg_C"/>
    <property type="match status" value="1"/>
</dbReference>
<dbReference type="KEGG" id="smur:BWP33_04240"/>
<evidence type="ECO:0000313" key="14">
    <source>
        <dbReference type="Proteomes" id="UP000017813"/>
    </source>
</evidence>
<feature type="domain" description="tRNA nucleotidyltransferase/poly(A) polymerase RNA and SrmB- binding" evidence="12">
    <location>
        <begin position="197"/>
        <end position="258"/>
    </location>
</feature>